<evidence type="ECO:0000313" key="2">
    <source>
        <dbReference type="Proteomes" id="UP001175226"/>
    </source>
</evidence>
<dbReference type="EMBL" id="JAUEPT010000122">
    <property type="protein sequence ID" value="KAK0431132.1"/>
    <property type="molecule type" value="Genomic_DNA"/>
</dbReference>
<gene>
    <name evidence="1" type="ORF">EV421DRAFT_1743382</name>
</gene>
<name>A0AA39MEC2_9AGAR</name>
<sequence>MTTTIHTAPPVSKVPPELLAKIFVSTREGSDYSDCPFRMYDFQEPGYAIAAVCRVWRDVVVRECPSLWACAMVDISQGSTNQAHLLLPVATVLARSRNRPLNIYFQASRNEMDTPDIGMVSEIWTFQMATDLLRLMTSGLAPSTMVDHPYELLTDFKDTHEIVTVENIERILTSISLAKDLKRLEMQYFCIMGDGQDIPNPVVLFRVMELRVGCKIVVDALTMPVLEGLFIEPGFVGWTDFANTDLEPDMLFSLCLALDTILFTFRYWQKFADTAFGGLLRELRWTNDDSTLACAPLLTLVMLHIEYSCIPTVLSFFNEDMVKTMETWVPTNPDGEHTFSLSINVEDSIATLPNCTRTLRDRLSRSGKLGSSCTLEVGLVN</sequence>
<comment type="caution">
    <text evidence="1">The sequence shown here is derived from an EMBL/GenBank/DDBJ whole genome shotgun (WGS) entry which is preliminary data.</text>
</comment>
<protein>
    <recommendedName>
        <fullName evidence="3">F-box domain-containing protein</fullName>
    </recommendedName>
</protein>
<reference evidence="1" key="1">
    <citation type="submission" date="2023-06" db="EMBL/GenBank/DDBJ databases">
        <authorList>
            <consortium name="Lawrence Berkeley National Laboratory"/>
            <person name="Ahrendt S."/>
            <person name="Sahu N."/>
            <person name="Indic B."/>
            <person name="Wong-Bajracharya J."/>
            <person name="Merenyi Z."/>
            <person name="Ke H.-M."/>
            <person name="Monk M."/>
            <person name="Kocsube S."/>
            <person name="Drula E."/>
            <person name="Lipzen A."/>
            <person name="Balint B."/>
            <person name="Henrissat B."/>
            <person name="Andreopoulos B."/>
            <person name="Martin F.M."/>
            <person name="Harder C.B."/>
            <person name="Rigling D."/>
            <person name="Ford K.L."/>
            <person name="Foster G.D."/>
            <person name="Pangilinan J."/>
            <person name="Papanicolaou A."/>
            <person name="Barry K."/>
            <person name="LaButti K."/>
            <person name="Viragh M."/>
            <person name="Koriabine M."/>
            <person name="Yan M."/>
            <person name="Riley R."/>
            <person name="Champramary S."/>
            <person name="Plett K.L."/>
            <person name="Tsai I.J."/>
            <person name="Slot J."/>
            <person name="Sipos G."/>
            <person name="Plett J."/>
            <person name="Nagy L.G."/>
            <person name="Grigoriev I.V."/>
        </authorList>
    </citation>
    <scope>NUCLEOTIDE SEQUENCE</scope>
    <source>
        <strain evidence="1">FPL87.14</strain>
    </source>
</reference>
<dbReference type="AlphaFoldDB" id="A0AA39MEC2"/>
<accession>A0AA39MEC2</accession>
<dbReference type="Proteomes" id="UP001175226">
    <property type="component" value="Unassembled WGS sequence"/>
</dbReference>
<proteinExistence type="predicted"/>
<organism evidence="1 2">
    <name type="scientific">Armillaria borealis</name>
    <dbReference type="NCBI Taxonomy" id="47425"/>
    <lineage>
        <taxon>Eukaryota</taxon>
        <taxon>Fungi</taxon>
        <taxon>Dikarya</taxon>
        <taxon>Basidiomycota</taxon>
        <taxon>Agaricomycotina</taxon>
        <taxon>Agaricomycetes</taxon>
        <taxon>Agaricomycetidae</taxon>
        <taxon>Agaricales</taxon>
        <taxon>Marasmiineae</taxon>
        <taxon>Physalacriaceae</taxon>
        <taxon>Armillaria</taxon>
    </lineage>
</organism>
<evidence type="ECO:0008006" key="3">
    <source>
        <dbReference type="Google" id="ProtNLM"/>
    </source>
</evidence>
<keyword evidence="2" id="KW-1185">Reference proteome</keyword>
<evidence type="ECO:0000313" key="1">
    <source>
        <dbReference type="EMBL" id="KAK0431132.1"/>
    </source>
</evidence>